<feature type="modified residue" description="N6-(pyridoxal phosphate)lysine" evidence="11">
    <location>
        <position position="674"/>
    </location>
</feature>
<evidence type="ECO:0000256" key="9">
    <source>
        <dbReference type="ARBA" id="ARBA00023277"/>
    </source>
</evidence>
<evidence type="ECO:0000256" key="3">
    <source>
        <dbReference type="ARBA" id="ARBA00006047"/>
    </source>
</evidence>
<comment type="function">
    <text evidence="12">Allosteric enzyme that catalyzes the rate-limiting step in glycogen catabolism, the phosphorolytic cleavage of glycogen to produce glucose-1-phosphate, and plays a central role in maintaining cellular and organismal glucose homeostasis.</text>
</comment>
<evidence type="ECO:0000256" key="7">
    <source>
        <dbReference type="ARBA" id="ARBA00022679"/>
    </source>
</evidence>
<keyword evidence="7 12" id="KW-0808">Transferase</keyword>
<evidence type="ECO:0000256" key="6">
    <source>
        <dbReference type="ARBA" id="ARBA00022676"/>
    </source>
</evidence>
<dbReference type="NCBIfam" id="TIGR02093">
    <property type="entry name" value="P_ylase"/>
    <property type="match status" value="1"/>
</dbReference>
<dbReference type="Proteomes" id="UP000249081">
    <property type="component" value="Unassembled WGS sequence"/>
</dbReference>
<accession>A0A2W4W2B8</accession>
<dbReference type="FunFam" id="3.40.50.2000:FF:000005">
    <property type="entry name" value="Alpha-1,4 glucan phosphorylase"/>
    <property type="match status" value="1"/>
</dbReference>
<protein>
    <recommendedName>
        <fullName evidence="12">Alpha-1,4 glucan phosphorylase</fullName>
        <ecNumber evidence="12">2.4.1.1</ecNumber>
    </recommendedName>
</protein>
<sequence>MTALIDCPTVDIEDDRTGLSVETLRRALADNLFYIQGKWPEVASQNDFYLALAHTVRDRMMQRWLNSSRNYLRSEVRVVTYMSAEFLLGKHLGRNLLNLGLTAPVKQAVEESGLSFEDLIAQEEEPGLGNGGLGRLAACYMESLSSLQIPAIGYGIRYEFGIFDQEIRDGWQCEITDKWLQYGNPWEIPHPEAAVIVGFGGQTEGYTDSDGCYRKRWIPGKQVKGIPYDTPIPGYRVNTVNTLRLWKAEAVESFDFQSFNVGDYYGAVGSKVTSENISKVLYPNDEQIEGKQLRLEQQFFFVSCALQDMIRIHLASGRQLDSFHEKFAAQLNDTHPAVGVAELMRLLIDEHGLEWEVAWHITQNTFAYTNHTLLPEALERWSLSLFGGLLPRHLEIIFEINRRFMDQVRVQYLNDPAKLSSLSLIDESGDRYVRMANLASLGSHAINGVAALHSELVKQTILKDFHELYPDKITNVTNGVTPRRWIALSNPRLAALYTEKVGDGWLQDMDQLRQVEGYADDPGFRQHWRQIKHDIKQDLATYIHTRTGVVVSPDSLFDVQVKRIHEYKRQHLNVLHIITLYERLKQNPDLDITPRTFIFGGKAAPGYHMAKLMIKFITAVGDVVNNDAAIGDRLKVVFLPDYNVTFGQRVYPAADLSEQISTAGKEASGTGNMKFSMNGALTIGTLDGANVEIRELVGDENFFLFGLVTEEVAALKASGYNPWDYYDSNPRLKEVIDLVNGGFFAKGDGGLFKPLTDNLVYHDPYLLLADYQAYIDAQDRVGAAYQDHEHWSRMSILNAVRMGKFSSDRSIRDYCQKIWKVEPVHIELKDYVQAQAGLKV</sequence>
<evidence type="ECO:0000256" key="1">
    <source>
        <dbReference type="ARBA" id="ARBA00001275"/>
    </source>
</evidence>
<dbReference type="Gene3D" id="3.40.50.2000">
    <property type="entry name" value="Glycogen Phosphorylase B"/>
    <property type="match status" value="2"/>
</dbReference>
<evidence type="ECO:0000313" key="13">
    <source>
        <dbReference type="EMBL" id="PZO39263.1"/>
    </source>
</evidence>
<evidence type="ECO:0000256" key="11">
    <source>
        <dbReference type="PIRSR" id="PIRSR000460-1"/>
    </source>
</evidence>
<organism evidence="13 14">
    <name type="scientific">Shackletoniella antarctica</name>
    <dbReference type="NCBI Taxonomy" id="268115"/>
    <lineage>
        <taxon>Bacteria</taxon>
        <taxon>Bacillati</taxon>
        <taxon>Cyanobacteriota</taxon>
        <taxon>Cyanophyceae</taxon>
        <taxon>Oculatellales</taxon>
        <taxon>Oculatellaceae</taxon>
        <taxon>Shackletoniella</taxon>
    </lineage>
</organism>
<proteinExistence type="inferred from homology"/>
<comment type="caution">
    <text evidence="13">The sequence shown here is derived from an EMBL/GenBank/DDBJ whole genome shotgun (WGS) entry which is preliminary data.</text>
</comment>
<dbReference type="SUPFAM" id="SSF53756">
    <property type="entry name" value="UDP-Glycosyltransferase/glycogen phosphorylase"/>
    <property type="match status" value="1"/>
</dbReference>
<dbReference type="InterPro" id="IPR000811">
    <property type="entry name" value="Glyco_trans_35"/>
</dbReference>
<name>A0A2W4W2B8_9CYAN</name>
<dbReference type="FunFam" id="3.40.50.2000:FF:000153">
    <property type="entry name" value="Alpha-1,4 glucan phosphorylase"/>
    <property type="match status" value="1"/>
</dbReference>
<dbReference type="EMBL" id="QBMN01000091">
    <property type="protein sequence ID" value="PZO39263.1"/>
    <property type="molecule type" value="Genomic_DNA"/>
</dbReference>
<dbReference type="GO" id="GO:0005737">
    <property type="term" value="C:cytoplasm"/>
    <property type="evidence" value="ECO:0007669"/>
    <property type="project" value="TreeGrafter"/>
</dbReference>
<gene>
    <name evidence="13" type="ORF">DCF17_13535</name>
</gene>
<dbReference type="PROSITE" id="PS00102">
    <property type="entry name" value="PHOSPHORYLASE"/>
    <property type="match status" value="1"/>
</dbReference>
<dbReference type="GO" id="GO:0005980">
    <property type="term" value="P:glycogen catabolic process"/>
    <property type="evidence" value="ECO:0007669"/>
    <property type="project" value="TreeGrafter"/>
</dbReference>
<comment type="catalytic activity">
    <reaction evidence="1 12">
        <text>[(1-&gt;4)-alpha-D-glucosyl](n) + phosphate = [(1-&gt;4)-alpha-D-glucosyl](n-1) + alpha-D-glucose 1-phosphate</text>
        <dbReference type="Rhea" id="RHEA:41732"/>
        <dbReference type="Rhea" id="RHEA-COMP:9584"/>
        <dbReference type="Rhea" id="RHEA-COMP:9586"/>
        <dbReference type="ChEBI" id="CHEBI:15444"/>
        <dbReference type="ChEBI" id="CHEBI:43474"/>
        <dbReference type="ChEBI" id="CHEBI:58601"/>
        <dbReference type="EC" id="2.4.1.1"/>
    </reaction>
</comment>
<keyword evidence="4" id="KW-0597">Phosphoprotein</keyword>
<evidence type="ECO:0000256" key="8">
    <source>
        <dbReference type="ARBA" id="ARBA00022898"/>
    </source>
</evidence>
<dbReference type="AlphaFoldDB" id="A0A2W4W2B8"/>
<keyword evidence="6 12" id="KW-0328">Glycosyltransferase</keyword>
<comment type="function">
    <text evidence="10">Phosphorylase is an important allosteric enzyme in carbohydrate metabolism. Enzymes from different sources differ in their regulatory mechanisms and in their natural substrates. However, all known phosphorylases share catalytic and structural properties.</text>
</comment>
<evidence type="ECO:0000256" key="10">
    <source>
        <dbReference type="ARBA" id="ARBA00025174"/>
    </source>
</evidence>
<comment type="similarity">
    <text evidence="3 12">Belongs to the glycogen phosphorylase family.</text>
</comment>
<evidence type="ECO:0000256" key="4">
    <source>
        <dbReference type="ARBA" id="ARBA00022553"/>
    </source>
</evidence>
<dbReference type="GO" id="GO:0008184">
    <property type="term" value="F:glycogen phosphorylase activity"/>
    <property type="evidence" value="ECO:0007669"/>
    <property type="project" value="InterPro"/>
</dbReference>
<evidence type="ECO:0000256" key="12">
    <source>
        <dbReference type="RuleBase" id="RU000587"/>
    </source>
</evidence>
<dbReference type="PANTHER" id="PTHR11468:SF3">
    <property type="entry name" value="GLYCOGEN PHOSPHORYLASE, LIVER FORM"/>
    <property type="match status" value="1"/>
</dbReference>
<evidence type="ECO:0000256" key="5">
    <source>
        <dbReference type="ARBA" id="ARBA00022600"/>
    </source>
</evidence>
<reference evidence="14" key="1">
    <citation type="submission" date="2018-04" db="EMBL/GenBank/DDBJ databases">
        <authorList>
            <person name="Cornet L."/>
        </authorList>
    </citation>
    <scope>NUCLEOTIDE SEQUENCE [LARGE SCALE GENOMIC DNA]</scope>
</reference>
<dbReference type="PIRSF" id="PIRSF000460">
    <property type="entry name" value="Pprylas_GlgP"/>
    <property type="match status" value="1"/>
</dbReference>
<dbReference type="CDD" id="cd04300">
    <property type="entry name" value="GT35_Glycogen_Phosphorylase"/>
    <property type="match status" value="1"/>
</dbReference>
<dbReference type="InterPro" id="IPR011833">
    <property type="entry name" value="Glycg_phsphrylas"/>
</dbReference>
<dbReference type="InterPro" id="IPR035090">
    <property type="entry name" value="Pyridoxal_P_attach_site"/>
</dbReference>
<dbReference type="PANTHER" id="PTHR11468">
    <property type="entry name" value="GLYCOGEN PHOSPHORYLASE"/>
    <property type="match status" value="1"/>
</dbReference>
<dbReference type="GO" id="GO:0030170">
    <property type="term" value="F:pyridoxal phosphate binding"/>
    <property type="evidence" value="ECO:0007669"/>
    <property type="project" value="InterPro"/>
</dbReference>
<dbReference type="EC" id="2.4.1.1" evidence="12"/>
<keyword evidence="5" id="KW-0321">Glycogen metabolism</keyword>
<dbReference type="Pfam" id="PF00343">
    <property type="entry name" value="Phosphorylase"/>
    <property type="match status" value="1"/>
</dbReference>
<reference evidence="13 14" key="2">
    <citation type="submission" date="2018-06" db="EMBL/GenBank/DDBJ databases">
        <title>Metagenomic assembly of (sub)arctic Cyanobacteria and their associated microbiome from non-axenic cultures.</title>
        <authorList>
            <person name="Baurain D."/>
        </authorList>
    </citation>
    <scope>NUCLEOTIDE SEQUENCE [LARGE SCALE GENOMIC DNA]</scope>
    <source>
        <strain evidence="13">ULC041bin1</strain>
    </source>
</reference>
<evidence type="ECO:0000256" key="2">
    <source>
        <dbReference type="ARBA" id="ARBA00001933"/>
    </source>
</evidence>
<keyword evidence="8 11" id="KW-0663">Pyridoxal phosphate</keyword>
<evidence type="ECO:0000313" key="14">
    <source>
        <dbReference type="Proteomes" id="UP000249081"/>
    </source>
</evidence>
<comment type="cofactor">
    <cofactor evidence="2 12">
        <name>pyridoxal 5'-phosphate</name>
        <dbReference type="ChEBI" id="CHEBI:597326"/>
    </cofactor>
</comment>
<keyword evidence="9 12" id="KW-0119">Carbohydrate metabolism</keyword>